<name>A0A934X858_9MICO</name>
<evidence type="ECO:0000256" key="8">
    <source>
        <dbReference type="RuleBase" id="RU363041"/>
    </source>
</evidence>
<dbReference type="GO" id="GO:0005886">
    <property type="term" value="C:plasma membrane"/>
    <property type="evidence" value="ECO:0007669"/>
    <property type="project" value="UniProtKB-SubCell"/>
</dbReference>
<dbReference type="EMBL" id="JADIXZ010000007">
    <property type="protein sequence ID" value="MBK6302070.1"/>
    <property type="molecule type" value="Genomic_DNA"/>
</dbReference>
<protein>
    <recommendedName>
        <fullName evidence="8">Probable membrane transporter protein</fullName>
    </recommendedName>
</protein>
<dbReference type="InterPro" id="IPR002781">
    <property type="entry name" value="TM_pro_TauE-like"/>
</dbReference>
<gene>
    <name evidence="9" type="ORF">IPF40_13910</name>
</gene>
<comment type="similarity">
    <text evidence="2 8">Belongs to the 4-toluene sulfonate uptake permease (TSUP) (TC 2.A.102) family.</text>
</comment>
<comment type="caution">
    <text evidence="9">The sequence shown here is derived from an EMBL/GenBank/DDBJ whole genome shotgun (WGS) entry which is preliminary data.</text>
</comment>
<comment type="subcellular location">
    <subcellularLocation>
        <location evidence="1 8">Cell membrane</location>
        <topology evidence="1 8">Multi-pass membrane protein</topology>
    </subcellularLocation>
</comment>
<evidence type="ECO:0000256" key="5">
    <source>
        <dbReference type="ARBA" id="ARBA00022692"/>
    </source>
</evidence>
<keyword evidence="6 8" id="KW-1133">Transmembrane helix</keyword>
<keyword evidence="5 8" id="KW-0812">Transmembrane</keyword>
<keyword evidence="4 8" id="KW-1003">Cell membrane</keyword>
<accession>A0A934X858</accession>
<reference evidence="9 10" key="1">
    <citation type="submission" date="2020-10" db="EMBL/GenBank/DDBJ databases">
        <title>Connecting structure to function with the recovery of over 1000 high-quality activated sludge metagenome-assembled genomes encoding full-length rRNA genes using long-read sequencing.</title>
        <authorList>
            <person name="Singleton C.M."/>
            <person name="Petriglieri F."/>
            <person name="Kristensen J.M."/>
            <person name="Kirkegaard R.H."/>
            <person name="Michaelsen T.Y."/>
            <person name="Andersen M.H."/>
            <person name="Karst S.M."/>
            <person name="Dueholm M.S."/>
            <person name="Nielsen P.H."/>
            <person name="Albertsen M."/>
        </authorList>
    </citation>
    <scope>NUCLEOTIDE SEQUENCE [LARGE SCALE GENOMIC DNA]</scope>
    <source>
        <strain evidence="9">AalE_18-Q3-R2-46_BAT3C.188</strain>
    </source>
</reference>
<evidence type="ECO:0000256" key="1">
    <source>
        <dbReference type="ARBA" id="ARBA00004651"/>
    </source>
</evidence>
<feature type="transmembrane region" description="Helical" evidence="8">
    <location>
        <begin position="201"/>
        <end position="222"/>
    </location>
</feature>
<sequence length="274" mass="27886">MSGGEWVLLGAAALLIGISKTSVGGLAAIAVAVFASVMPAKESTAAVLLLLLTGDVVAVARYRRGADWGLLRRLLPSVLPGLALGAVFLWFVSDTVVRRSIGGLIAVMVIVQLWQRRRGGMTAAAGGGGGGADADSASGAGGIPEVGGSGTPVSRAEHPLAAVAAGVLAGFATMTANAAGAVMTLYLLAMRVEKMRFIGTSAWFFLIVNLSKLPFSASLGLFPAETLRLSALLAPVVLVGTWLGILLLRRLSQVTFERAALAGSVVAAVALLVR</sequence>
<evidence type="ECO:0000256" key="7">
    <source>
        <dbReference type="ARBA" id="ARBA00023136"/>
    </source>
</evidence>
<dbReference type="AlphaFoldDB" id="A0A934X858"/>
<dbReference type="InterPro" id="IPR052017">
    <property type="entry name" value="TSUP"/>
</dbReference>
<evidence type="ECO:0000256" key="2">
    <source>
        <dbReference type="ARBA" id="ARBA00009142"/>
    </source>
</evidence>
<organism evidence="9 10">
    <name type="scientific">Candidatus Phosphoribacter hodrii</name>
    <dbReference type="NCBI Taxonomy" id="2953743"/>
    <lineage>
        <taxon>Bacteria</taxon>
        <taxon>Bacillati</taxon>
        <taxon>Actinomycetota</taxon>
        <taxon>Actinomycetes</taxon>
        <taxon>Micrococcales</taxon>
        <taxon>Dermatophilaceae</taxon>
        <taxon>Candidatus Phosphoribacter</taxon>
    </lineage>
</organism>
<dbReference type="PANTHER" id="PTHR30269">
    <property type="entry name" value="TRANSMEMBRANE PROTEIN YFCA"/>
    <property type="match status" value="1"/>
</dbReference>
<evidence type="ECO:0000256" key="3">
    <source>
        <dbReference type="ARBA" id="ARBA00022448"/>
    </source>
</evidence>
<evidence type="ECO:0000313" key="9">
    <source>
        <dbReference type="EMBL" id="MBK6302070.1"/>
    </source>
</evidence>
<evidence type="ECO:0000256" key="6">
    <source>
        <dbReference type="ARBA" id="ARBA00022989"/>
    </source>
</evidence>
<proteinExistence type="inferred from homology"/>
<keyword evidence="7 8" id="KW-0472">Membrane</keyword>
<feature type="transmembrane region" description="Helical" evidence="8">
    <location>
        <begin position="160"/>
        <end position="189"/>
    </location>
</feature>
<dbReference type="Pfam" id="PF01925">
    <property type="entry name" value="TauE"/>
    <property type="match status" value="1"/>
</dbReference>
<evidence type="ECO:0000256" key="4">
    <source>
        <dbReference type="ARBA" id="ARBA00022475"/>
    </source>
</evidence>
<feature type="transmembrane region" description="Helical" evidence="8">
    <location>
        <begin position="229"/>
        <end position="248"/>
    </location>
</feature>
<dbReference type="PANTHER" id="PTHR30269:SF23">
    <property type="entry name" value="MEMBRANE TRANSPORTER PROTEIN YDHB-RELATED"/>
    <property type="match status" value="1"/>
</dbReference>
<feature type="transmembrane region" description="Helical" evidence="8">
    <location>
        <begin position="74"/>
        <end position="91"/>
    </location>
</feature>
<dbReference type="Proteomes" id="UP000718281">
    <property type="component" value="Unassembled WGS sequence"/>
</dbReference>
<feature type="transmembrane region" description="Helical" evidence="8">
    <location>
        <begin position="45"/>
        <end position="62"/>
    </location>
</feature>
<keyword evidence="3" id="KW-0813">Transport</keyword>
<evidence type="ECO:0000313" key="10">
    <source>
        <dbReference type="Proteomes" id="UP000718281"/>
    </source>
</evidence>